<feature type="signal peptide" evidence="1">
    <location>
        <begin position="1"/>
        <end position="20"/>
    </location>
</feature>
<sequence length="369" mass="40479">MKKLNIIMLLLLGMFFIVSCDSDRDSNPTLQQPTTFVLNTPAYATSNVYDLENSQSIELTCSQPDYGYTAAVTYAVQVSLVNDFETEGAYDVLPSTYFTAKMDVNASELAVVATELSGQPEENFPIITKIYIRLKAALGNGAGVTYSNSIELTKVRLHYALDPVVPPTNMYINGSFVDWDWAKAVEMVPTHSNPGTFWGIVYIPEGAEFKLNSSKSWDGQPIGVNATLNDNAGAGLSGEDNIKVSNGGWYQLTVYTTITGRELTYTVNFDAPNIYSTGDPAGGFDTFDETRLFTVPADADGEFVSPAFVADGEMRMCIKLADIDWWKTEFIILDGKIEYRGTGDDQTRVNVKAGQKAYLKFSDGTGHVE</sequence>
<evidence type="ECO:0000259" key="3">
    <source>
        <dbReference type="Pfam" id="PF16411"/>
    </source>
</evidence>
<dbReference type="Gene3D" id="2.60.40.3610">
    <property type="match status" value="1"/>
</dbReference>
<comment type="caution">
    <text evidence="4">The sequence shown here is derived from an EMBL/GenBank/DDBJ whole genome shotgun (WGS) entry which is preliminary data.</text>
</comment>
<feature type="chain" id="PRO_5038733371" evidence="1">
    <location>
        <begin position="21"/>
        <end position="369"/>
    </location>
</feature>
<dbReference type="InterPro" id="IPR032187">
    <property type="entry name" value="SusF/SusE-like_C"/>
</dbReference>
<evidence type="ECO:0000313" key="4">
    <source>
        <dbReference type="EMBL" id="MBC8593743.1"/>
    </source>
</evidence>
<reference evidence="4" key="1">
    <citation type="submission" date="2020-08" db="EMBL/GenBank/DDBJ databases">
        <title>Genome public.</title>
        <authorList>
            <person name="Liu C."/>
            <person name="Sun Q."/>
        </authorList>
    </citation>
    <scope>NUCLEOTIDE SEQUENCE</scope>
    <source>
        <strain evidence="4">N12</strain>
    </source>
</reference>
<dbReference type="Pfam" id="PF14292">
    <property type="entry name" value="SusE"/>
    <property type="match status" value="1"/>
</dbReference>
<feature type="domain" description="SusE outer membrane protein" evidence="2">
    <location>
        <begin position="25"/>
        <end position="127"/>
    </location>
</feature>
<dbReference type="CDD" id="cd12965">
    <property type="entry name" value="CBM-Eb_CBM-Fb"/>
    <property type="match status" value="1"/>
</dbReference>
<evidence type="ECO:0000313" key="5">
    <source>
        <dbReference type="Proteomes" id="UP000651085"/>
    </source>
</evidence>
<dbReference type="Pfam" id="PF16411">
    <property type="entry name" value="SusF_SusE"/>
    <property type="match status" value="2"/>
</dbReference>
<feature type="domain" description="Outer membrane protein SusF/SusE-like C-terminal" evidence="3">
    <location>
        <begin position="273"/>
        <end position="366"/>
    </location>
</feature>
<name>A0A926IRI5_9BACT</name>
<keyword evidence="1" id="KW-0732">Signal</keyword>
<gene>
    <name evidence="4" type="ORF">H8744_10890</name>
</gene>
<dbReference type="AlphaFoldDB" id="A0A926IRI5"/>
<protein>
    <submittedName>
        <fullName evidence="4">SusF/SusE family outer membrane protein</fullName>
    </submittedName>
</protein>
<dbReference type="GO" id="GO:0019867">
    <property type="term" value="C:outer membrane"/>
    <property type="evidence" value="ECO:0007669"/>
    <property type="project" value="InterPro"/>
</dbReference>
<keyword evidence="5" id="KW-1185">Reference proteome</keyword>
<dbReference type="PROSITE" id="PS51257">
    <property type="entry name" value="PROKAR_LIPOPROTEIN"/>
    <property type="match status" value="1"/>
</dbReference>
<dbReference type="RefSeq" id="WP_262434849.1">
    <property type="nucleotide sequence ID" value="NZ_JACRTF010000001.1"/>
</dbReference>
<dbReference type="InterPro" id="IPR025970">
    <property type="entry name" value="SusE"/>
</dbReference>
<accession>A0A926IRI5</accession>
<dbReference type="CDD" id="cd12966">
    <property type="entry name" value="CBM-Ec_CBM-Fc"/>
    <property type="match status" value="1"/>
</dbReference>
<dbReference type="EMBL" id="JACRTF010000001">
    <property type="protein sequence ID" value="MBC8593743.1"/>
    <property type="molecule type" value="Genomic_DNA"/>
</dbReference>
<organism evidence="4 5">
    <name type="scientific">Jilunia laotingensis</name>
    <dbReference type="NCBI Taxonomy" id="2763675"/>
    <lineage>
        <taxon>Bacteria</taxon>
        <taxon>Pseudomonadati</taxon>
        <taxon>Bacteroidota</taxon>
        <taxon>Bacteroidia</taxon>
        <taxon>Bacteroidales</taxon>
        <taxon>Bacteroidaceae</taxon>
        <taxon>Jilunia</taxon>
    </lineage>
</organism>
<dbReference type="GO" id="GO:2001070">
    <property type="term" value="F:starch binding"/>
    <property type="evidence" value="ECO:0007669"/>
    <property type="project" value="InterPro"/>
</dbReference>
<dbReference type="Proteomes" id="UP000651085">
    <property type="component" value="Unassembled WGS sequence"/>
</dbReference>
<proteinExistence type="predicted"/>
<dbReference type="Gene3D" id="2.60.40.3620">
    <property type="match status" value="1"/>
</dbReference>
<evidence type="ECO:0000256" key="1">
    <source>
        <dbReference type="SAM" id="SignalP"/>
    </source>
</evidence>
<feature type="domain" description="Outer membrane protein SusF/SusE-like C-terminal" evidence="3">
    <location>
        <begin position="169"/>
        <end position="256"/>
    </location>
</feature>
<evidence type="ECO:0000259" key="2">
    <source>
        <dbReference type="Pfam" id="PF14292"/>
    </source>
</evidence>